<evidence type="ECO:0000313" key="7">
    <source>
        <dbReference type="Proteomes" id="UP001385951"/>
    </source>
</evidence>
<evidence type="ECO:0000256" key="3">
    <source>
        <dbReference type="ARBA" id="ARBA00023157"/>
    </source>
</evidence>
<dbReference type="PROSITE" id="PS51352">
    <property type="entry name" value="THIOREDOXIN_2"/>
    <property type="match status" value="1"/>
</dbReference>
<feature type="domain" description="Thioredoxin" evidence="5">
    <location>
        <begin position="13"/>
        <end position="140"/>
    </location>
</feature>
<keyword evidence="1" id="KW-0813">Transport</keyword>
<evidence type="ECO:0000256" key="4">
    <source>
        <dbReference type="ARBA" id="ARBA00023284"/>
    </source>
</evidence>
<reference evidence="6 7" key="1">
    <citation type="submission" date="2022-09" db="EMBL/GenBank/DDBJ databases">
        <authorList>
            <person name="Palmer J.M."/>
        </authorList>
    </citation>
    <scope>NUCLEOTIDE SEQUENCE [LARGE SCALE GENOMIC DNA]</scope>
    <source>
        <strain evidence="6 7">DSM 7382</strain>
    </source>
</reference>
<dbReference type="Proteomes" id="UP001385951">
    <property type="component" value="Unassembled WGS sequence"/>
</dbReference>
<name>A0AAW0GW75_9APHY</name>
<keyword evidence="7" id="KW-1185">Reference proteome</keyword>
<dbReference type="EMBL" id="JASBNA010000003">
    <property type="protein sequence ID" value="KAK7693826.1"/>
    <property type="molecule type" value="Genomic_DNA"/>
</dbReference>
<evidence type="ECO:0000259" key="5">
    <source>
        <dbReference type="PROSITE" id="PS51352"/>
    </source>
</evidence>
<protein>
    <recommendedName>
        <fullName evidence="5">Thioredoxin domain-containing protein</fullName>
    </recommendedName>
</protein>
<dbReference type="InterPro" id="IPR036249">
    <property type="entry name" value="Thioredoxin-like_sf"/>
</dbReference>
<dbReference type="AlphaFoldDB" id="A0AAW0GW75"/>
<sequence>MQSLRALRPLQSVLRTAPVRTFTFTARRNDHFLNANAETLQKAVANKDKVVLVDFYAEWCNPCKMLSPILEKLTADEAVKTGSGKSLDLVTIDTDAEVELAQEFQIRSLPTVIAFRDGKPVSQFMGAMPEPNVRNFLSTI</sequence>
<keyword evidence="4" id="KW-0676">Redox-active center</keyword>
<dbReference type="PANTHER" id="PTHR45663">
    <property type="entry name" value="GEO12009P1"/>
    <property type="match status" value="1"/>
</dbReference>
<evidence type="ECO:0000256" key="2">
    <source>
        <dbReference type="ARBA" id="ARBA00022982"/>
    </source>
</evidence>
<organism evidence="6 7">
    <name type="scientific">Cerrena zonata</name>
    <dbReference type="NCBI Taxonomy" id="2478898"/>
    <lineage>
        <taxon>Eukaryota</taxon>
        <taxon>Fungi</taxon>
        <taxon>Dikarya</taxon>
        <taxon>Basidiomycota</taxon>
        <taxon>Agaricomycotina</taxon>
        <taxon>Agaricomycetes</taxon>
        <taxon>Polyporales</taxon>
        <taxon>Cerrenaceae</taxon>
        <taxon>Cerrena</taxon>
    </lineage>
</organism>
<accession>A0AAW0GW75</accession>
<proteinExistence type="predicted"/>
<gene>
    <name evidence="6" type="ORF">QCA50_003398</name>
</gene>
<dbReference type="PRINTS" id="PR00421">
    <property type="entry name" value="THIOREDOXIN"/>
</dbReference>
<dbReference type="NCBIfam" id="TIGR01068">
    <property type="entry name" value="thioredoxin"/>
    <property type="match status" value="1"/>
</dbReference>
<keyword evidence="2" id="KW-0249">Electron transport</keyword>
<dbReference type="InterPro" id="IPR005746">
    <property type="entry name" value="Thioredoxin"/>
</dbReference>
<dbReference type="CDD" id="cd02947">
    <property type="entry name" value="TRX_family"/>
    <property type="match status" value="1"/>
</dbReference>
<keyword evidence="3" id="KW-1015">Disulfide bond</keyword>
<dbReference type="GO" id="GO:0015035">
    <property type="term" value="F:protein-disulfide reductase activity"/>
    <property type="evidence" value="ECO:0007669"/>
    <property type="project" value="InterPro"/>
</dbReference>
<evidence type="ECO:0000313" key="6">
    <source>
        <dbReference type="EMBL" id="KAK7693826.1"/>
    </source>
</evidence>
<dbReference type="GO" id="GO:0005737">
    <property type="term" value="C:cytoplasm"/>
    <property type="evidence" value="ECO:0007669"/>
    <property type="project" value="TreeGrafter"/>
</dbReference>
<comment type="caution">
    <text evidence="6">The sequence shown here is derived from an EMBL/GenBank/DDBJ whole genome shotgun (WGS) entry which is preliminary data.</text>
</comment>
<dbReference type="Pfam" id="PF00085">
    <property type="entry name" value="Thioredoxin"/>
    <property type="match status" value="1"/>
</dbReference>
<dbReference type="Gene3D" id="3.40.30.10">
    <property type="entry name" value="Glutaredoxin"/>
    <property type="match status" value="1"/>
</dbReference>
<evidence type="ECO:0000256" key="1">
    <source>
        <dbReference type="ARBA" id="ARBA00022448"/>
    </source>
</evidence>
<dbReference type="PANTHER" id="PTHR45663:SF11">
    <property type="entry name" value="GEO12009P1"/>
    <property type="match status" value="1"/>
</dbReference>
<dbReference type="SUPFAM" id="SSF52833">
    <property type="entry name" value="Thioredoxin-like"/>
    <property type="match status" value="1"/>
</dbReference>
<dbReference type="InterPro" id="IPR013766">
    <property type="entry name" value="Thioredoxin_domain"/>
</dbReference>